<evidence type="ECO:0000256" key="1">
    <source>
        <dbReference type="ARBA" id="ARBA00002356"/>
    </source>
</evidence>
<feature type="domain" description="Orotidine 5'-phosphate decarboxylase" evidence="9">
    <location>
        <begin position="4"/>
        <end position="226"/>
    </location>
</feature>
<feature type="binding site" evidence="7">
    <location>
        <position position="119"/>
    </location>
    <ligand>
        <name>substrate</name>
    </ligand>
</feature>
<dbReference type="NCBIfam" id="NF001273">
    <property type="entry name" value="PRK00230.1"/>
    <property type="match status" value="1"/>
</dbReference>
<feature type="binding site" evidence="7">
    <location>
        <position position="32"/>
    </location>
    <ligand>
        <name>substrate</name>
    </ligand>
</feature>
<comment type="pathway">
    <text evidence="2 7 8">Pyrimidine metabolism; UMP biosynthesis via de novo pathway; UMP from orotate: step 2/2.</text>
</comment>
<dbReference type="GO" id="GO:0004590">
    <property type="term" value="F:orotidine-5'-phosphate decarboxylase activity"/>
    <property type="evidence" value="ECO:0007669"/>
    <property type="project" value="UniProtKB-EC"/>
</dbReference>
<feature type="binding site" evidence="7">
    <location>
        <position position="190"/>
    </location>
    <ligand>
        <name>substrate</name>
    </ligand>
</feature>
<dbReference type="RefSeq" id="WP_179941754.1">
    <property type="nucleotide sequence ID" value="NZ_JACBYF010000020.1"/>
</dbReference>
<dbReference type="Proteomes" id="UP000531840">
    <property type="component" value="Unassembled WGS sequence"/>
</dbReference>
<keyword evidence="3 7" id="KW-0210">Decarboxylase</keyword>
<name>A0ABX2T0S9_9BACL</name>
<protein>
    <recommendedName>
        <fullName evidence="7">Orotidine 5'-phosphate decarboxylase</fullName>
        <ecNumber evidence="7">4.1.1.23</ecNumber>
    </recommendedName>
    <alternativeName>
        <fullName evidence="7">OMP decarboxylase</fullName>
        <shortName evidence="7">OMPDCase</shortName>
        <shortName evidence="7">OMPdecase</shortName>
    </alternativeName>
</protein>
<evidence type="ECO:0000259" key="9">
    <source>
        <dbReference type="SMART" id="SM00934"/>
    </source>
</evidence>
<feature type="binding site" evidence="7">
    <location>
        <position position="181"/>
    </location>
    <ligand>
        <name>substrate</name>
    </ligand>
</feature>
<accession>A0ABX2T0S9</accession>
<dbReference type="EMBL" id="JACBYF010000020">
    <property type="protein sequence ID" value="NYS47973.1"/>
    <property type="molecule type" value="Genomic_DNA"/>
</dbReference>
<dbReference type="Gene3D" id="3.20.20.70">
    <property type="entry name" value="Aldolase class I"/>
    <property type="match status" value="1"/>
</dbReference>
<dbReference type="PANTHER" id="PTHR32119:SF2">
    <property type="entry name" value="OROTIDINE 5'-PHOSPHATE DECARBOXYLASE"/>
    <property type="match status" value="1"/>
</dbReference>
<dbReference type="SMART" id="SM00934">
    <property type="entry name" value="OMPdecase"/>
    <property type="match status" value="1"/>
</dbReference>
<dbReference type="HAMAP" id="MF_01200_B">
    <property type="entry name" value="OMPdecase_type1_B"/>
    <property type="match status" value="1"/>
</dbReference>
<dbReference type="InterPro" id="IPR011060">
    <property type="entry name" value="RibuloseP-bd_barrel"/>
</dbReference>
<feature type="binding site" evidence="7">
    <location>
        <position position="10"/>
    </location>
    <ligand>
        <name>substrate</name>
    </ligand>
</feature>
<dbReference type="NCBIfam" id="TIGR01740">
    <property type="entry name" value="pyrF"/>
    <property type="match status" value="1"/>
</dbReference>
<dbReference type="CDD" id="cd04725">
    <property type="entry name" value="OMP_decarboxylase_like"/>
    <property type="match status" value="1"/>
</dbReference>
<feature type="binding site" evidence="7">
    <location>
        <begin position="59"/>
        <end position="68"/>
    </location>
    <ligand>
        <name>substrate</name>
    </ligand>
</feature>
<sequence>MKKEVIIALDFPTLEETIIFLEKFGEERLFVKVGMELYLQNGPVVIEKIKKLGHKIFLDLKLHDIPNTVYGAAKGLAKFGIDILTVHCAGGEEMLRSAKKGMLDGGSFDTKVIGITQLTSTSEDNMKKEQLIEVSLKDSVINYATLAKKAGLDGVVSSVYEVYSINEFCGSDFLKVTPGIRLHKNSVGDQKRVATPEYAKEQGSSHIVVGRPITQSENPLEEYNKFKKFFNN</sequence>
<evidence type="ECO:0000256" key="4">
    <source>
        <dbReference type="ARBA" id="ARBA00022975"/>
    </source>
</evidence>
<evidence type="ECO:0000313" key="11">
    <source>
        <dbReference type="Proteomes" id="UP000531840"/>
    </source>
</evidence>
<keyword evidence="4 7" id="KW-0665">Pyrimidine biosynthesis</keyword>
<comment type="subunit">
    <text evidence="7">Homodimer.</text>
</comment>
<feature type="binding site" evidence="7">
    <location>
        <position position="210"/>
    </location>
    <ligand>
        <name>substrate</name>
    </ligand>
</feature>
<reference evidence="10 11" key="1">
    <citation type="submission" date="2020-07" db="EMBL/GenBank/DDBJ databases">
        <title>MOT database genomes.</title>
        <authorList>
            <person name="Joseph S."/>
            <person name="Aduse-Opoku J."/>
            <person name="Hashim A."/>
            <person name="Wade W."/>
            <person name="Curtis M."/>
        </authorList>
    </citation>
    <scope>NUCLEOTIDE SEQUENCE [LARGE SCALE GENOMIC DNA]</scope>
    <source>
        <strain evidence="10 11">CIP 106318</strain>
    </source>
</reference>
<keyword evidence="5 7" id="KW-0456">Lyase</keyword>
<dbReference type="Pfam" id="PF00215">
    <property type="entry name" value="OMPdecase"/>
    <property type="match status" value="1"/>
</dbReference>
<dbReference type="InterPro" id="IPR047596">
    <property type="entry name" value="OMPdecase_bac"/>
</dbReference>
<dbReference type="SUPFAM" id="SSF51366">
    <property type="entry name" value="Ribulose-phoshate binding barrel"/>
    <property type="match status" value="1"/>
</dbReference>
<comment type="function">
    <text evidence="1 7">Catalyzes the decarboxylation of orotidine 5'-monophosphate (OMP) to uridine 5'-monophosphate (UMP).</text>
</comment>
<evidence type="ECO:0000313" key="10">
    <source>
        <dbReference type="EMBL" id="NYS47973.1"/>
    </source>
</evidence>
<evidence type="ECO:0000256" key="2">
    <source>
        <dbReference type="ARBA" id="ARBA00004861"/>
    </source>
</evidence>
<evidence type="ECO:0000256" key="6">
    <source>
        <dbReference type="ARBA" id="ARBA00049157"/>
    </source>
</evidence>
<evidence type="ECO:0000256" key="3">
    <source>
        <dbReference type="ARBA" id="ARBA00022793"/>
    </source>
</evidence>
<dbReference type="InterPro" id="IPR018089">
    <property type="entry name" value="OMPdecase_AS"/>
</dbReference>
<evidence type="ECO:0000256" key="7">
    <source>
        <dbReference type="HAMAP-Rule" id="MF_01200"/>
    </source>
</evidence>
<dbReference type="EC" id="4.1.1.23" evidence="7"/>
<gene>
    <name evidence="7 10" type="primary">pyrF</name>
    <name evidence="10" type="ORF">HZY85_07290</name>
</gene>
<dbReference type="PANTHER" id="PTHR32119">
    <property type="entry name" value="OROTIDINE 5'-PHOSPHATE DECARBOXYLASE"/>
    <property type="match status" value="1"/>
</dbReference>
<comment type="catalytic activity">
    <reaction evidence="6 7 8">
        <text>orotidine 5'-phosphate + H(+) = UMP + CO2</text>
        <dbReference type="Rhea" id="RHEA:11596"/>
        <dbReference type="ChEBI" id="CHEBI:15378"/>
        <dbReference type="ChEBI" id="CHEBI:16526"/>
        <dbReference type="ChEBI" id="CHEBI:57538"/>
        <dbReference type="ChEBI" id="CHEBI:57865"/>
        <dbReference type="EC" id="4.1.1.23"/>
    </reaction>
</comment>
<feature type="binding site" evidence="7">
    <location>
        <position position="211"/>
    </location>
    <ligand>
        <name>substrate</name>
    </ligand>
</feature>
<comment type="similarity">
    <text evidence="7">Belongs to the OMP decarboxylase family. Type 1 subfamily.</text>
</comment>
<organism evidence="10 11">
    <name type="scientific">Gemelliphila palaticanis</name>
    <dbReference type="NCBI Taxonomy" id="81950"/>
    <lineage>
        <taxon>Bacteria</taxon>
        <taxon>Bacillati</taxon>
        <taxon>Bacillota</taxon>
        <taxon>Bacilli</taxon>
        <taxon>Bacillales</taxon>
        <taxon>Gemellaceae</taxon>
        <taxon>Gemelliphila</taxon>
    </lineage>
</organism>
<feature type="active site" description="Proton donor" evidence="7">
    <location>
        <position position="61"/>
    </location>
</feature>
<evidence type="ECO:0000256" key="8">
    <source>
        <dbReference type="RuleBase" id="RU000512"/>
    </source>
</evidence>
<evidence type="ECO:0000256" key="5">
    <source>
        <dbReference type="ARBA" id="ARBA00023239"/>
    </source>
</evidence>
<proteinExistence type="inferred from homology"/>
<dbReference type="PROSITE" id="PS00156">
    <property type="entry name" value="OMPDECASE"/>
    <property type="match status" value="1"/>
</dbReference>
<keyword evidence="11" id="KW-1185">Reference proteome</keyword>
<dbReference type="InterPro" id="IPR013785">
    <property type="entry name" value="Aldolase_TIM"/>
</dbReference>
<dbReference type="InterPro" id="IPR001754">
    <property type="entry name" value="OMPdeCOase_dom"/>
</dbReference>
<comment type="caution">
    <text evidence="10">The sequence shown here is derived from an EMBL/GenBank/DDBJ whole genome shotgun (WGS) entry which is preliminary data.</text>
</comment>
<dbReference type="InterPro" id="IPR014732">
    <property type="entry name" value="OMPdecase"/>
</dbReference>